<name>A0ABN7SPP6_OIKDI</name>
<sequence length="101" mass="11071">MNNDAFEAGDLDYDDGDDGPDGDDGDDDQFDDAVLDELDRDALGGGIDQTCYENDIVDDIDAMDAELFEQMNLYGQGLTSSYGDEGFEWVGPASDLMIIYF</sequence>
<dbReference type="Proteomes" id="UP001158576">
    <property type="component" value="Chromosome 1"/>
</dbReference>
<evidence type="ECO:0000313" key="2">
    <source>
        <dbReference type="EMBL" id="CAG5105289.1"/>
    </source>
</evidence>
<organism evidence="2 3">
    <name type="scientific">Oikopleura dioica</name>
    <name type="common">Tunicate</name>
    <dbReference type="NCBI Taxonomy" id="34765"/>
    <lineage>
        <taxon>Eukaryota</taxon>
        <taxon>Metazoa</taxon>
        <taxon>Chordata</taxon>
        <taxon>Tunicata</taxon>
        <taxon>Appendicularia</taxon>
        <taxon>Copelata</taxon>
        <taxon>Oikopleuridae</taxon>
        <taxon>Oikopleura</taxon>
    </lineage>
</organism>
<protein>
    <submittedName>
        <fullName evidence="2">Oidioi.mRNA.OKI2018_I69.chr1.g1995.t1.cds</fullName>
    </submittedName>
</protein>
<keyword evidence="3" id="KW-1185">Reference proteome</keyword>
<evidence type="ECO:0000313" key="3">
    <source>
        <dbReference type="Proteomes" id="UP001158576"/>
    </source>
</evidence>
<dbReference type="EMBL" id="OU015566">
    <property type="protein sequence ID" value="CAG5105289.1"/>
    <property type="molecule type" value="Genomic_DNA"/>
</dbReference>
<proteinExistence type="predicted"/>
<accession>A0ABN7SPP6</accession>
<evidence type="ECO:0000256" key="1">
    <source>
        <dbReference type="SAM" id="MobiDB-lite"/>
    </source>
</evidence>
<feature type="compositionally biased region" description="Acidic residues" evidence="1">
    <location>
        <begin position="7"/>
        <end position="31"/>
    </location>
</feature>
<feature type="region of interest" description="Disordered" evidence="1">
    <location>
        <begin position="1"/>
        <end position="31"/>
    </location>
</feature>
<gene>
    <name evidence="2" type="ORF">OKIOD_LOCUS10760</name>
</gene>
<reference evidence="2 3" key="1">
    <citation type="submission" date="2021-04" db="EMBL/GenBank/DDBJ databases">
        <authorList>
            <person name="Bliznina A."/>
        </authorList>
    </citation>
    <scope>NUCLEOTIDE SEQUENCE [LARGE SCALE GENOMIC DNA]</scope>
</reference>